<keyword evidence="3 8" id="KW-0812">Transmembrane</keyword>
<evidence type="ECO:0000256" key="3">
    <source>
        <dbReference type="ARBA" id="ARBA00022692"/>
    </source>
</evidence>
<evidence type="ECO:0000259" key="9">
    <source>
        <dbReference type="PROSITE" id="PS50893"/>
    </source>
</evidence>
<dbReference type="PANTHER" id="PTHR48041:SF139">
    <property type="entry name" value="PROTEIN SCARLET"/>
    <property type="match status" value="1"/>
</dbReference>
<evidence type="ECO:0000256" key="7">
    <source>
        <dbReference type="ARBA" id="ARBA00023136"/>
    </source>
</evidence>
<dbReference type="Pfam" id="PF01061">
    <property type="entry name" value="ABC2_membrane"/>
    <property type="match status" value="1"/>
</dbReference>
<protein>
    <submittedName>
        <fullName evidence="10">ABC transporter G family member 2, putative</fullName>
    </submittedName>
</protein>
<dbReference type="PROSITE" id="PS50893">
    <property type="entry name" value="ABC_TRANSPORTER_2"/>
    <property type="match status" value="1"/>
</dbReference>
<feature type="transmembrane region" description="Helical" evidence="8">
    <location>
        <begin position="394"/>
        <end position="414"/>
    </location>
</feature>
<dbReference type="InterPro" id="IPR003439">
    <property type="entry name" value="ABC_transporter-like_ATP-bd"/>
</dbReference>
<evidence type="ECO:0000256" key="5">
    <source>
        <dbReference type="ARBA" id="ARBA00022840"/>
    </source>
</evidence>
<dbReference type="CDD" id="cd03213">
    <property type="entry name" value="ABCG_EPDR"/>
    <property type="match status" value="1"/>
</dbReference>
<name>A0A6V7S6W4_PLAVN</name>
<dbReference type="AlphaFoldDB" id="A0A6V7S6W4"/>
<dbReference type="InterPro" id="IPR013525">
    <property type="entry name" value="ABC2_TM"/>
</dbReference>
<evidence type="ECO:0000313" key="11">
    <source>
        <dbReference type="Proteomes" id="UP000515308"/>
    </source>
</evidence>
<evidence type="ECO:0000256" key="1">
    <source>
        <dbReference type="ARBA" id="ARBA00004141"/>
    </source>
</evidence>
<feature type="transmembrane region" description="Helical" evidence="8">
    <location>
        <begin position="504"/>
        <end position="526"/>
    </location>
</feature>
<dbReference type="GO" id="GO:0005524">
    <property type="term" value="F:ATP binding"/>
    <property type="evidence" value="ECO:0007669"/>
    <property type="project" value="UniProtKB-KW"/>
</dbReference>
<dbReference type="Gene3D" id="3.40.50.300">
    <property type="entry name" value="P-loop containing nucleotide triphosphate hydrolases"/>
    <property type="match status" value="1"/>
</dbReference>
<sequence length="654" mass="74848">MSMKEQQNKKDLASCYEKIAYKFSNVKYSVDNGNLEILHGIKGMILPQKITIIMGPSGSGKTTLLNVLSMQITDGVEGNFLINDQPRTKNLKHHMGYVLQDDYFFAKLTVYETLEFAARIKLKIKNKKQLEDLINSVLNIMDLSHVKDTIIGNAFIRGISGGQRKRLSIATEILSNPPLLFMDEPTSGLDSAAALSLVECMQKMSRFSNTTILSSLHQPSSQIFEKFDKLIAINSGYIIYQGKTTDLSTYLRKIGFICPRGWNIADYLMEILAIKKYEPILLENYNKYISFDEKEGYYMDLNSIDNTLIHNDHDNEVKNKEKFENNSNVNDQNLSSNNISQQNLDYEMNNLDKDSSKLKSIELLISLDMKKASYMMQHLYLLIRGLKRFVVDELTIIKIIDLSVTLTIFGFLWSKAFSNPHRVLDSMGAIFFMIAYWTYYPAFLSLYAFPSERVIIAKERNVKTYQVSNYFLSQALAEFIFFFCLIAVWSIFSHIALYGSFKFGVYISFVFLITLNAVISSSLGYFISTLFDNLSRAVSLVSVTILTMTLSNGFYVDVAKLKPPVKYLQWLSFQTYTASALAKIKFSDIFIECLPNDMSVECQNINQIPGNMVVKQRFADIQIYISIFVLLAFYFTIKTCTYISLRWSNALKMK</sequence>
<dbReference type="EMBL" id="LR865372">
    <property type="protein sequence ID" value="CAD2093384.1"/>
    <property type="molecule type" value="Genomic_DNA"/>
</dbReference>
<dbReference type="InterPro" id="IPR027417">
    <property type="entry name" value="P-loop_NTPase"/>
</dbReference>
<evidence type="ECO:0000313" key="10">
    <source>
        <dbReference type="EMBL" id="CAD2093384.1"/>
    </source>
</evidence>
<dbReference type="SUPFAM" id="SSF52540">
    <property type="entry name" value="P-loop containing nucleoside triphosphate hydrolases"/>
    <property type="match status" value="1"/>
</dbReference>
<comment type="subcellular location">
    <subcellularLocation>
        <location evidence="1">Membrane</location>
        <topology evidence="1">Multi-pass membrane protein</topology>
    </subcellularLocation>
</comment>
<dbReference type="Proteomes" id="UP000515308">
    <property type="component" value="Chromosome PVLDE_10"/>
</dbReference>
<dbReference type="InterPro" id="IPR050352">
    <property type="entry name" value="ABCG_transporters"/>
</dbReference>
<dbReference type="GO" id="GO:0140359">
    <property type="term" value="F:ABC-type transporter activity"/>
    <property type="evidence" value="ECO:0007669"/>
    <property type="project" value="InterPro"/>
</dbReference>
<keyword evidence="7 8" id="KW-0472">Membrane</keyword>
<feature type="domain" description="ABC transporter" evidence="9">
    <location>
        <begin position="21"/>
        <end position="260"/>
    </location>
</feature>
<evidence type="ECO:0000256" key="8">
    <source>
        <dbReference type="SAM" id="Phobius"/>
    </source>
</evidence>
<organism evidence="10 11">
    <name type="scientific">Plasmodium vinckei lentum</name>
    <dbReference type="NCBI Taxonomy" id="138297"/>
    <lineage>
        <taxon>Eukaryota</taxon>
        <taxon>Sar</taxon>
        <taxon>Alveolata</taxon>
        <taxon>Apicomplexa</taxon>
        <taxon>Aconoidasida</taxon>
        <taxon>Haemosporida</taxon>
        <taxon>Plasmodiidae</taxon>
        <taxon>Plasmodium</taxon>
        <taxon>Plasmodium (Vinckeia)</taxon>
    </lineage>
</organism>
<dbReference type="PROSITE" id="PS00211">
    <property type="entry name" value="ABC_TRANSPORTER_1"/>
    <property type="match status" value="1"/>
</dbReference>
<dbReference type="Pfam" id="PF00005">
    <property type="entry name" value="ABC_tran"/>
    <property type="match status" value="1"/>
</dbReference>
<dbReference type="VEuPathDB" id="PlasmoDB:PVLDE_1002450"/>
<feature type="transmembrane region" description="Helical" evidence="8">
    <location>
        <begin position="621"/>
        <end position="645"/>
    </location>
</feature>
<evidence type="ECO:0000256" key="2">
    <source>
        <dbReference type="ARBA" id="ARBA00022448"/>
    </source>
</evidence>
<dbReference type="InterPro" id="IPR003593">
    <property type="entry name" value="AAA+_ATPase"/>
</dbReference>
<dbReference type="InterPro" id="IPR017871">
    <property type="entry name" value="ABC_transporter-like_CS"/>
</dbReference>
<proteinExistence type="predicted"/>
<keyword evidence="5" id="KW-0067">ATP-binding</keyword>
<keyword evidence="6 8" id="KW-1133">Transmembrane helix</keyword>
<dbReference type="GO" id="GO:0016887">
    <property type="term" value="F:ATP hydrolysis activity"/>
    <property type="evidence" value="ECO:0007669"/>
    <property type="project" value="InterPro"/>
</dbReference>
<evidence type="ECO:0000256" key="6">
    <source>
        <dbReference type="ARBA" id="ARBA00022989"/>
    </source>
</evidence>
<reference evidence="10 11" key="1">
    <citation type="submission" date="2020-08" db="EMBL/GenBank/DDBJ databases">
        <authorList>
            <person name="Ramaprasad A."/>
        </authorList>
    </citation>
    <scope>NUCLEOTIDE SEQUENCE [LARGE SCALE GENOMIC DNA]</scope>
</reference>
<keyword evidence="4" id="KW-0547">Nucleotide-binding</keyword>
<keyword evidence="2" id="KW-0813">Transport</keyword>
<feature type="transmembrane region" description="Helical" evidence="8">
    <location>
        <begin position="470"/>
        <end position="492"/>
    </location>
</feature>
<accession>A0A6V7S6W4</accession>
<dbReference type="PANTHER" id="PTHR48041">
    <property type="entry name" value="ABC TRANSPORTER G FAMILY MEMBER 28"/>
    <property type="match status" value="1"/>
</dbReference>
<dbReference type="GO" id="GO:0016020">
    <property type="term" value="C:membrane"/>
    <property type="evidence" value="ECO:0007669"/>
    <property type="project" value="UniProtKB-SubCell"/>
</dbReference>
<evidence type="ECO:0000256" key="4">
    <source>
        <dbReference type="ARBA" id="ARBA00022741"/>
    </source>
</evidence>
<gene>
    <name evidence="10" type="ORF">PVLDE_1002450</name>
</gene>
<feature type="transmembrane region" description="Helical" evidence="8">
    <location>
        <begin position="426"/>
        <end position="449"/>
    </location>
</feature>
<dbReference type="SMART" id="SM00382">
    <property type="entry name" value="AAA"/>
    <property type="match status" value="1"/>
</dbReference>
<feature type="transmembrane region" description="Helical" evidence="8">
    <location>
        <begin position="538"/>
        <end position="556"/>
    </location>
</feature>